<dbReference type="Proteomes" id="UP000291191">
    <property type="component" value="Unassembled WGS sequence"/>
</dbReference>
<dbReference type="AlphaFoldDB" id="A0A4Q5HKM9"/>
<gene>
    <name evidence="1" type="ORF">EAJ06_02685</name>
</gene>
<dbReference type="OrthoDB" id="979203at2"/>
<organism evidence="1 2">
    <name type="scientific">Bacteroides intestinalis</name>
    <dbReference type="NCBI Taxonomy" id="329854"/>
    <lineage>
        <taxon>Bacteria</taxon>
        <taxon>Pseudomonadati</taxon>
        <taxon>Bacteroidota</taxon>
        <taxon>Bacteroidia</taxon>
        <taxon>Bacteroidales</taxon>
        <taxon>Bacteroidaceae</taxon>
        <taxon>Bacteroides</taxon>
    </lineage>
</organism>
<proteinExistence type="predicted"/>
<evidence type="ECO:0000313" key="2">
    <source>
        <dbReference type="Proteomes" id="UP000291191"/>
    </source>
</evidence>
<dbReference type="InterPro" id="IPR046153">
    <property type="entry name" value="DUF6155"/>
</dbReference>
<name>A0A4Q5HKM9_9BACE</name>
<evidence type="ECO:0000313" key="1">
    <source>
        <dbReference type="EMBL" id="RYT82684.1"/>
    </source>
</evidence>
<protein>
    <submittedName>
        <fullName evidence="1">Uncharacterized protein</fullName>
    </submittedName>
</protein>
<dbReference type="EMBL" id="RCXO01000002">
    <property type="protein sequence ID" value="RYT82684.1"/>
    <property type="molecule type" value="Genomic_DNA"/>
</dbReference>
<keyword evidence="2" id="KW-1185">Reference proteome</keyword>
<accession>A0A4Q5HKM9</accession>
<sequence>MSKAQLKKHLSALNKEQIIEVMLELYDARKEAKEYLEFYLNPNEDEKLEEYKRIIRDEFFPRRGEPKCRFNICRKAISDFKKLKPHPACLADLMLYYIETGCEMTSMYGDMWEQYYTTLETNFAKAMELIAQLGYTKQFSERIERMLKSIEDCGWGFPDALYDIYYEYKVD</sequence>
<reference evidence="1 2" key="1">
    <citation type="journal article" date="2019" name="Science, e1252229">
        <title>Invertible promoters mediate bacterial phase variation, antibiotic resistance, and host adaptation in the gut.</title>
        <authorList>
            <person name="Jiang X."/>
            <person name="Hall A.B."/>
            <person name="Arthur T.D."/>
            <person name="Plichta D.R."/>
            <person name="Covington C.T."/>
            <person name="Poyet M."/>
            <person name="Crothers J."/>
            <person name="Moses P.L."/>
            <person name="Tolonen A.C."/>
            <person name="Vlamakis H."/>
            <person name="Alm E.J."/>
            <person name="Xavier R.J."/>
        </authorList>
    </citation>
    <scope>NUCLEOTIDE SEQUENCE [LARGE SCALE GENOMIC DNA]</scope>
    <source>
        <strain evidence="2">bf_0095</strain>
    </source>
</reference>
<dbReference type="Pfam" id="PF19652">
    <property type="entry name" value="DUF6155"/>
    <property type="match status" value="1"/>
</dbReference>
<comment type="caution">
    <text evidence="1">The sequence shown here is derived from an EMBL/GenBank/DDBJ whole genome shotgun (WGS) entry which is preliminary data.</text>
</comment>
<dbReference type="RefSeq" id="WP_118216175.1">
    <property type="nucleotide sequence ID" value="NZ_QSKS01000001.1"/>
</dbReference>